<keyword evidence="2" id="KW-0255">Endonuclease</keyword>
<dbReference type="Gene3D" id="3.60.10.10">
    <property type="entry name" value="Endonuclease/exonuclease/phosphatase"/>
    <property type="match status" value="1"/>
</dbReference>
<sequence length="138" mass="14164">MSAQWSRTVGCAFARCGLVTSGHPVPPVAPSGIERWTYETASLPEADDGGPLRIVAGDFNATLDHAALRDLLASGYVDAAAETGNGLEPTWPNGRPSPPLTIDHVLVDGTASVDATSVHDAPGSDHRAVLATLTLPAG</sequence>
<dbReference type="InterPro" id="IPR036691">
    <property type="entry name" value="Endo/exonu/phosph_ase_sf"/>
</dbReference>
<gene>
    <name evidence="2" type="ORF">IDM40_04010</name>
</gene>
<organism evidence="2 3">
    <name type="scientific">Nocardiopsis coralli</name>
    <dbReference type="NCBI Taxonomy" id="2772213"/>
    <lineage>
        <taxon>Bacteria</taxon>
        <taxon>Bacillati</taxon>
        <taxon>Actinomycetota</taxon>
        <taxon>Actinomycetes</taxon>
        <taxon>Streptosporangiales</taxon>
        <taxon>Nocardiopsidaceae</taxon>
        <taxon>Nocardiopsis</taxon>
    </lineage>
</organism>
<evidence type="ECO:0000259" key="1">
    <source>
        <dbReference type="Pfam" id="PF03372"/>
    </source>
</evidence>
<evidence type="ECO:0000313" key="2">
    <source>
        <dbReference type="EMBL" id="MBE2997876.1"/>
    </source>
</evidence>
<reference evidence="2 3" key="1">
    <citation type="submission" date="2020-09" db="EMBL/GenBank/DDBJ databases">
        <title>Diversity and distribution of actinomycetes associated with coral in the coast of Hainan.</title>
        <authorList>
            <person name="Li F."/>
        </authorList>
    </citation>
    <scope>NUCLEOTIDE SEQUENCE [LARGE SCALE GENOMIC DNA]</scope>
    <source>
        <strain evidence="2 3">HNM0947</strain>
    </source>
</reference>
<keyword evidence="3" id="KW-1185">Reference proteome</keyword>
<proteinExistence type="predicted"/>
<accession>A0ABR9P202</accession>
<dbReference type="SUPFAM" id="SSF56219">
    <property type="entry name" value="DNase I-like"/>
    <property type="match status" value="1"/>
</dbReference>
<dbReference type="Proteomes" id="UP000806528">
    <property type="component" value="Unassembled WGS sequence"/>
</dbReference>
<comment type="caution">
    <text evidence="2">The sequence shown here is derived from an EMBL/GenBank/DDBJ whole genome shotgun (WGS) entry which is preliminary data.</text>
</comment>
<dbReference type="EMBL" id="JADBGI010000003">
    <property type="protein sequence ID" value="MBE2997876.1"/>
    <property type="molecule type" value="Genomic_DNA"/>
</dbReference>
<keyword evidence="2" id="KW-0540">Nuclease</keyword>
<feature type="domain" description="Endonuclease/exonuclease/phosphatase" evidence="1">
    <location>
        <begin position="14"/>
        <end position="126"/>
    </location>
</feature>
<name>A0ABR9P202_9ACTN</name>
<dbReference type="InterPro" id="IPR005135">
    <property type="entry name" value="Endo/exonuclease/phosphatase"/>
</dbReference>
<dbReference type="Pfam" id="PF03372">
    <property type="entry name" value="Exo_endo_phos"/>
    <property type="match status" value="1"/>
</dbReference>
<keyword evidence="2" id="KW-0378">Hydrolase</keyword>
<protein>
    <submittedName>
        <fullName evidence="2">Endonuclease/exonuclease/phosphatase family protein</fullName>
    </submittedName>
</protein>
<dbReference type="GO" id="GO:0004519">
    <property type="term" value="F:endonuclease activity"/>
    <property type="evidence" value="ECO:0007669"/>
    <property type="project" value="UniProtKB-KW"/>
</dbReference>
<evidence type="ECO:0000313" key="3">
    <source>
        <dbReference type="Proteomes" id="UP000806528"/>
    </source>
</evidence>